<evidence type="ECO:0000256" key="3">
    <source>
        <dbReference type="ARBA" id="ARBA00023235"/>
    </source>
</evidence>
<dbReference type="Pfam" id="PF01168">
    <property type="entry name" value="Ala_racemase_N"/>
    <property type="match status" value="1"/>
</dbReference>
<reference evidence="5 6" key="1">
    <citation type="submission" date="2021-02" db="EMBL/GenBank/DDBJ databases">
        <title>Characterization of Marinitoga sp. nov. str. BP5-C20A.</title>
        <authorList>
            <person name="Erauso G."/>
            <person name="Postec A."/>
        </authorList>
    </citation>
    <scope>NUCLEOTIDE SEQUENCE [LARGE SCALE GENOMIC DNA]</scope>
    <source>
        <strain evidence="5 6">BP5-C20A</strain>
    </source>
</reference>
<proteinExistence type="predicted"/>
<dbReference type="Gene3D" id="3.20.20.10">
    <property type="entry name" value="Alanine racemase"/>
    <property type="match status" value="1"/>
</dbReference>
<dbReference type="InterPro" id="IPR000821">
    <property type="entry name" value="Ala_racemase"/>
</dbReference>
<dbReference type="Proteomes" id="UP001232493">
    <property type="component" value="Chromosome"/>
</dbReference>
<accession>A0ABY8PQL5</accession>
<dbReference type="SUPFAM" id="SSF51419">
    <property type="entry name" value="PLP-binding barrel"/>
    <property type="match status" value="1"/>
</dbReference>
<evidence type="ECO:0000313" key="5">
    <source>
        <dbReference type="EMBL" id="WGS64941.1"/>
    </source>
</evidence>
<dbReference type="RefSeq" id="WP_280998996.1">
    <property type="nucleotide sequence ID" value="NZ_CP069362.1"/>
</dbReference>
<dbReference type="EMBL" id="CP069362">
    <property type="protein sequence ID" value="WGS64941.1"/>
    <property type="molecule type" value="Genomic_DNA"/>
</dbReference>
<dbReference type="PANTHER" id="PTHR30511:SF3">
    <property type="entry name" value="LYSINE RACEMASE"/>
    <property type="match status" value="1"/>
</dbReference>
<comment type="cofactor">
    <cofactor evidence="1">
        <name>pyridoxal 5'-phosphate</name>
        <dbReference type="ChEBI" id="CHEBI:597326"/>
    </cofactor>
</comment>
<evidence type="ECO:0000259" key="4">
    <source>
        <dbReference type="Pfam" id="PF01168"/>
    </source>
</evidence>
<keyword evidence="3" id="KW-0413">Isomerase</keyword>
<sequence>MKKIRENTKKVIEKCREKNSEVAAVTKVFAGDKYIIKSIIDSGINILADSRLKNLKKFNDLKIKKMLIRIPMKSEIEEVVKYTDISLNSELETIFEINKYAKIRNKIYEIMLMIDVGDLREGIFFENYNEIYNTVKNVIKLKNIKLKGLGTNFSCFGGVIPSEEKYNILINIKNRLEKDLNIKIKEISGGSSGTLSLIDEINIPKDVNQLRCGASIALGIGLNDMPFEYLHQNTCEFAVELVEIKKKILNNKIKKIGVCIINTPGMKKEYFIPTDKKIKIIDINNDYIILDLTESEKKHNLNDEIFFNLSYGGLLLSMNSPYVRKVYLNNL</sequence>
<organism evidence="5 6">
    <name type="scientific">Marinitoga aeolica</name>
    <dbReference type="NCBI Taxonomy" id="2809031"/>
    <lineage>
        <taxon>Bacteria</taxon>
        <taxon>Thermotogati</taxon>
        <taxon>Thermotogota</taxon>
        <taxon>Thermotogae</taxon>
        <taxon>Petrotogales</taxon>
        <taxon>Petrotogaceae</taxon>
        <taxon>Marinitoga</taxon>
    </lineage>
</organism>
<evidence type="ECO:0000256" key="2">
    <source>
        <dbReference type="ARBA" id="ARBA00022898"/>
    </source>
</evidence>
<dbReference type="InterPro" id="IPR001608">
    <property type="entry name" value="Ala_racemase_N"/>
</dbReference>
<dbReference type="PANTHER" id="PTHR30511">
    <property type="entry name" value="ALANINE RACEMASE"/>
    <property type="match status" value="1"/>
</dbReference>
<keyword evidence="2" id="KW-0663">Pyridoxal phosphate</keyword>
<evidence type="ECO:0000313" key="6">
    <source>
        <dbReference type="Proteomes" id="UP001232493"/>
    </source>
</evidence>
<feature type="domain" description="Alanine racemase N-terminal" evidence="4">
    <location>
        <begin position="2"/>
        <end position="216"/>
    </location>
</feature>
<gene>
    <name evidence="5" type="ORF">JRV97_11390</name>
</gene>
<dbReference type="InterPro" id="IPR029066">
    <property type="entry name" value="PLP-binding_barrel"/>
</dbReference>
<protein>
    <submittedName>
        <fullName evidence="5">Alanine racemase</fullName>
    </submittedName>
</protein>
<evidence type="ECO:0000256" key="1">
    <source>
        <dbReference type="ARBA" id="ARBA00001933"/>
    </source>
</evidence>
<keyword evidence="6" id="KW-1185">Reference proteome</keyword>
<name>A0ABY8PQL5_9BACT</name>